<reference evidence="2 3" key="1">
    <citation type="submission" date="2023-01" db="EMBL/GenBank/DDBJ databases">
        <authorList>
            <person name="Whitehead M."/>
        </authorList>
    </citation>
    <scope>NUCLEOTIDE SEQUENCE [LARGE SCALE GENOMIC DNA]</scope>
</reference>
<comment type="caution">
    <text evidence="2">The sequence shown here is derived from an EMBL/GenBank/DDBJ whole genome shotgun (WGS) entry which is preliminary data.</text>
</comment>
<dbReference type="PANTHER" id="PTHR46536">
    <property type="entry name" value="ARL14 EFFECTOR PROTEIN"/>
    <property type="match status" value="1"/>
</dbReference>
<feature type="domain" description="ARF7 effector protein C-terminal" evidence="1">
    <location>
        <begin position="19"/>
        <end position="55"/>
    </location>
</feature>
<evidence type="ECO:0000313" key="3">
    <source>
        <dbReference type="Proteomes" id="UP001160148"/>
    </source>
</evidence>
<name>A0AAV0WBQ1_9HEMI</name>
<sequence>MTKENSEKPVTRADYPDDGECDCDDDDCEGCFWPCETCSSNKCGHECRTNRNWKRYEVWIRQGRSNN</sequence>
<protein>
    <recommendedName>
        <fullName evidence="1">ARF7 effector protein C-terminal domain-containing protein</fullName>
    </recommendedName>
</protein>
<evidence type="ECO:0000313" key="2">
    <source>
        <dbReference type="EMBL" id="CAI6353207.1"/>
    </source>
</evidence>
<accession>A0AAV0WBQ1</accession>
<evidence type="ECO:0000259" key="1">
    <source>
        <dbReference type="Pfam" id="PF14949"/>
    </source>
</evidence>
<organism evidence="2 3">
    <name type="scientific">Macrosiphum euphorbiae</name>
    <name type="common">potato aphid</name>
    <dbReference type="NCBI Taxonomy" id="13131"/>
    <lineage>
        <taxon>Eukaryota</taxon>
        <taxon>Metazoa</taxon>
        <taxon>Ecdysozoa</taxon>
        <taxon>Arthropoda</taxon>
        <taxon>Hexapoda</taxon>
        <taxon>Insecta</taxon>
        <taxon>Pterygota</taxon>
        <taxon>Neoptera</taxon>
        <taxon>Paraneoptera</taxon>
        <taxon>Hemiptera</taxon>
        <taxon>Sternorrhyncha</taxon>
        <taxon>Aphidomorpha</taxon>
        <taxon>Aphidoidea</taxon>
        <taxon>Aphididae</taxon>
        <taxon>Macrosiphini</taxon>
        <taxon>Macrosiphum</taxon>
    </lineage>
</organism>
<keyword evidence="3" id="KW-1185">Reference proteome</keyword>
<dbReference type="EMBL" id="CARXXK010000002">
    <property type="protein sequence ID" value="CAI6353207.1"/>
    <property type="molecule type" value="Genomic_DNA"/>
</dbReference>
<dbReference type="AlphaFoldDB" id="A0AAV0WBQ1"/>
<dbReference type="InterPro" id="IPR029264">
    <property type="entry name" value="ARF7EP_C"/>
</dbReference>
<proteinExistence type="predicted"/>
<dbReference type="Proteomes" id="UP001160148">
    <property type="component" value="Unassembled WGS sequence"/>
</dbReference>
<dbReference type="PANTHER" id="PTHR46536:SF3">
    <property type="entry name" value="ARF7 EFFECTOR PROTEIN C-TERMINAL DOMAIN-CONTAINING PROTEIN"/>
    <property type="match status" value="1"/>
</dbReference>
<gene>
    <name evidence="2" type="ORF">MEUPH1_LOCUS9354</name>
</gene>
<dbReference type="Pfam" id="PF14949">
    <property type="entry name" value="ARF7EP_C"/>
    <property type="match status" value="1"/>
</dbReference>